<reference evidence="1 2" key="1">
    <citation type="submission" date="2015-09" db="EMBL/GenBank/DDBJ databases">
        <title>Genome announcement of multiple Pseudomonas syringae strains.</title>
        <authorList>
            <person name="Thakur S."/>
            <person name="Wang P.W."/>
            <person name="Gong Y."/>
            <person name="Weir B.S."/>
            <person name="Guttman D.S."/>
        </authorList>
    </citation>
    <scope>NUCLEOTIDE SEQUENCE [LARGE SCALE GENOMIC DNA]</scope>
    <source>
        <strain evidence="1 2">ICMP9150</strain>
    </source>
</reference>
<evidence type="ECO:0000313" key="1">
    <source>
        <dbReference type="EMBL" id="KPX21420.1"/>
    </source>
</evidence>
<comment type="caution">
    <text evidence="1">The sequence shown here is derived from an EMBL/GenBank/DDBJ whole genome shotgun (WGS) entry which is preliminary data.</text>
</comment>
<gene>
    <name evidence="1" type="ORF">ALO71_05188</name>
</gene>
<dbReference type="EMBL" id="LJQG01000099">
    <property type="protein sequence ID" value="KPX21420.1"/>
    <property type="molecule type" value="Genomic_DNA"/>
</dbReference>
<dbReference type="Proteomes" id="UP000050346">
    <property type="component" value="Unassembled WGS sequence"/>
</dbReference>
<proteinExistence type="predicted"/>
<name>A0A0P9QAD5_PSEA0</name>
<dbReference type="AlphaFoldDB" id="A0A0P9QAD5"/>
<evidence type="ECO:0000313" key="2">
    <source>
        <dbReference type="Proteomes" id="UP000050346"/>
    </source>
</evidence>
<accession>A0A0P9QAD5</accession>
<sequence>MVAVFGNVLPQAGDVIDRPLGDEFAETAVLLFDVQNQLCIARHALEFAQVADDARILHQPLQVISPHQHDFFRVEAEEDLLERRPFRVHQTVFQACTKHAQGHGRQIAVGADGLQLFRCLRGGQVGFQCFGGAESIQAILVQPFVVLHRFSKEIQQAGQGFRPTLALQVCDLTESVRPRPADSAACCVQLQGGFGQALAQCTAQVSLMAVQRALAIGTGVMTGTIRRATPCGFQQRRFAVGQTHDQHAVVQQRQQHRHQRGFLAAVQTGSGGEDACGFADQCAGQPKVAGTVEKVFQRGGHVAEARRAAQRQA</sequence>
<organism evidence="1 2">
    <name type="scientific">Pseudomonas amygdali pv. dendropanacis</name>
    <dbReference type="NCBI Taxonomy" id="235272"/>
    <lineage>
        <taxon>Bacteria</taxon>
        <taxon>Pseudomonadati</taxon>
        <taxon>Pseudomonadota</taxon>
        <taxon>Gammaproteobacteria</taxon>
        <taxon>Pseudomonadales</taxon>
        <taxon>Pseudomonadaceae</taxon>
        <taxon>Pseudomonas</taxon>
        <taxon>Pseudomonas amygdali</taxon>
    </lineage>
</organism>
<protein>
    <submittedName>
        <fullName evidence="1">Uncharacterized protein</fullName>
    </submittedName>
</protein>